<organism evidence="1 2">
    <name type="scientific">Dentiscutata erythropus</name>
    <dbReference type="NCBI Taxonomy" id="1348616"/>
    <lineage>
        <taxon>Eukaryota</taxon>
        <taxon>Fungi</taxon>
        <taxon>Fungi incertae sedis</taxon>
        <taxon>Mucoromycota</taxon>
        <taxon>Glomeromycotina</taxon>
        <taxon>Glomeromycetes</taxon>
        <taxon>Diversisporales</taxon>
        <taxon>Gigasporaceae</taxon>
        <taxon>Dentiscutata</taxon>
    </lineage>
</organism>
<dbReference type="OrthoDB" id="2417874at2759"/>
<sequence length="263" mass="30344">MSSLFENIKDKVIAAKQHLKKGTCSHLKIIFTNHIPTNAHKSFLLVKIRNVPLDPVLPLQKEPTITEIQEELPKENIPVPNLEENPKENAENLANLDTIMIYTEEVTKKNDKTDDKLKSLYIQEEKEFKNLWTDTINKLKVTLNNLALRNLSFKEKILVANSLVLSRIWYIAYILPPNKKQIAEINGLITLWIKGNSRMLLKYSTYQQSYEQGGLQAPIISNLLDARALIVWLKLLSGNTFWAKTSSKAWPPEWKPYLLAWKK</sequence>
<comment type="caution">
    <text evidence="1">The sequence shown here is derived from an EMBL/GenBank/DDBJ whole genome shotgun (WGS) entry which is preliminary data.</text>
</comment>
<feature type="non-terminal residue" evidence="1">
    <location>
        <position position="263"/>
    </location>
</feature>
<evidence type="ECO:0000313" key="1">
    <source>
        <dbReference type="EMBL" id="CAG8654574.1"/>
    </source>
</evidence>
<evidence type="ECO:0000313" key="2">
    <source>
        <dbReference type="Proteomes" id="UP000789405"/>
    </source>
</evidence>
<name>A0A9N9DVU1_9GLOM</name>
<dbReference type="EMBL" id="CAJVPY010006000">
    <property type="protein sequence ID" value="CAG8654574.1"/>
    <property type="molecule type" value="Genomic_DNA"/>
</dbReference>
<gene>
    <name evidence="1" type="ORF">DERYTH_LOCUS10369</name>
</gene>
<accession>A0A9N9DVU1</accession>
<keyword evidence="2" id="KW-1185">Reference proteome</keyword>
<proteinExistence type="predicted"/>
<dbReference type="AlphaFoldDB" id="A0A9N9DVU1"/>
<reference evidence="1" key="1">
    <citation type="submission" date="2021-06" db="EMBL/GenBank/DDBJ databases">
        <authorList>
            <person name="Kallberg Y."/>
            <person name="Tangrot J."/>
            <person name="Rosling A."/>
        </authorList>
    </citation>
    <scope>NUCLEOTIDE SEQUENCE</scope>
    <source>
        <strain evidence="1">MA453B</strain>
    </source>
</reference>
<dbReference type="Proteomes" id="UP000789405">
    <property type="component" value="Unassembled WGS sequence"/>
</dbReference>
<protein>
    <submittedName>
        <fullName evidence="1">27496_t:CDS:1</fullName>
    </submittedName>
</protein>